<feature type="region of interest" description="Disordered" evidence="1">
    <location>
        <begin position="33"/>
        <end position="119"/>
    </location>
</feature>
<accession>A0A6A5VB31</accession>
<feature type="compositionally biased region" description="Acidic residues" evidence="1">
    <location>
        <begin position="40"/>
        <end position="51"/>
    </location>
</feature>
<feature type="region of interest" description="Disordered" evidence="1">
    <location>
        <begin position="1"/>
        <end position="21"/>
    </location>
</feature>
<evidence type="ECO:0000256" key="1">
    <source>
        <dbReference type="SAM" id="MobiDB-lite"/>
    </source>
</evidence>
<dbReference type="EMBL" id="ML976675">
    <property type="protein sequence ID" value="KAF1974351.1"/>
    <property type="molecule type" value="Genomic_DNA"/>
</dbReference>
<gene>
    <name evidence="2" type="ORF">BU23DRAFT_462039</name>
</gene>
<evidence type="ECO:0000313" key="3">
    <source>
        <dbReference type="Proteomes" id="UP000800036"/>
    </source>
</evidence>
<organism evidence="2 3">
    <name type="scientific">Bimuria novae-zelandiae CBS 107.79</name>
    <dbReference type="NCBI Taxonomy" id="1447943"/>
    <lineage>
        <taxon>Eukaryota</taxon>
        <taxon>Fungi</taxon>
        <taxon>Dikarya</taxon>
        <taxon>Ascomycota</taxon>
        <taxon>Pezizomycotina</taxon>
        <taxon>Dothideomycetes</taxon>
        <taxon>Pleosporomycetidae</taxon>
        <taxon>Pleosporales</taxon>
        <taxon>Massarineae</taxon>
        <taxon>Didymosphaeriaceae</taxon>
        <taxon>Bimuria</taxon>
    </lineage>
</organism>
<name>A0A6A5VB31_9PLEO</name>
<evidence type="ECO:0000313" key="2">
    <source>
        <dbReference type="EMBL" id="KAF1974351.1"/>
    </source>
</evidence>
<keyword evidence="3" id="KW-1185">Reference proteome</keyword>
<dbReference type="OrthoDB" id="3796623at2759"/>
<dbReference type="AlphaFoldDB" id="A0A6A5VB31"/>
<protein>
    <submittedName>
        <fullName evidence="2">Uncharacterized protein</fullName>
    </submittedName>
</protein>
<dbReference type="Proteomes" id="UP000800036">
    <property type="component" value="Unassembled WGS sequence"/>
</dbReference>
<feature type="compositionally biased region" description="Low complexity" evidence="1">
    <location>
        <begin position="86"/>
        <end position="95"/>
    </location>
</feature>
<reference evidence="2" key="1">
    <citation type="journal article" date="2020" name="Stud. Mycol.">
        <title>101 Dothideomycetes genomes: a test case for predicting lifestyles and emergence of pathogens.</title>
        <authorList>
            <person name="Haridas S."/>
            <person name="Albert R."/>
            <person name="Binder M."/>
            <person name="Bloem J."/>
            <person name="Labutti K."/>
            <person name="Salamov A."/>
            <person name="Andreopoulos B."/>
            <person name="Baker S."/>
            <person name="Barry K."/>
            <person name="Bills G."/>
            <person name="Bluhm B."/>
            <person name="Cannon C."/>
            <person name="Castanera R."/>
            <person name="Culley D."/>
            <person name="Daum C."/>
            <person name="Ezra D."/>
            <person name="Gonzalez J."/>
            <person name="Henrissat B."/>
            <person name="Kuo A."/>
            <person name="Liang C."/>
            <person name="Lipzen A."/>
            <person name="Lutzoni F."/>
            <person name="Magnuson J."/>
            <person name="Mondo S."/>
            <person name="Nolan M."/>
            <person name="Ohm R."/>
            <person name="Pangilinan J."/>
            <person name="Park H.-J."/>
            <person name="Ramirez L."/>
            <person name="Alfaro M."/>
            <person name="Sun H."/>
            <person name="Tritt A."/>
            <person name="Yoshinaga Y."/>
            <person name="Zwiers L.-H."/>
            <person name="Turgeon B."/>
            <person name="Goodwin S."/>
            <person name="Spatafora J."/>
            <person name="Crous P."/>
            <person name="Grigoriev I."/>
        </authorList>
    </citation>
    <scope>NUCLEOTIDE SEQUENCE</scope>
    <source>
        <strain evidence="2">CBS 107.79</strain>
    </source>
</reference>
<sequence>MTYLHYASSRTRERSPLFDDDEAYYSARRLVRTNSKRAYDDDDDDDYDYDDYPYSTNYSKSKAKPSRALTIRQAQPSQLEKYNVWSRPTSSSPKHSSSKHSHSHAHSDDEDEREREREFRLKIKASFGRPKSSHASEHKAMAWSSDIFRRKDKWVDEEWETRERERGRRNLIFDDEPVKEKSVRFHRVKRTRTDEWKPLSGWRRS</sequence>
<proteinExistence type="predicted"/>